<sequence length="82" mass="9229">MASVNEPAEDREDRIEKVTKPHDLGEFYLNTRTGEIEEGKVSGSLNRMGPYPSREAAAEAYEKAANRNEAWDEADKAWNADE</sequence>
<evidence type="ECO:0008006" key="3">
    <source>
        <dbReference type="Google" id="ProtNLM"/>
    </source>
</evidence>
<reference evidence="1 2" key="1">
    <citation type="submission" date="2016-10" db="EMBL/GenBank/DDBJ databases">
        <authorList>
            <person name="Cai Z."/>
        </authorList>
    </citation>
    <scope>NUCLEOTIDE SEQUENCE [LARGE SCALE GENOMIC DNA]</scope>
    <source>
        <strain evidence="1 2">CGMCC 1.10826</strain>
    </source>
</reference>
<evidence type="ECO:0000313" key="1">
    <source>
        <dbReference type="EMBL" id="SSA36536.1"/>
    </source>
</evidence>
<dbReference type="RefSeq" id="WP_258369128.1">
    <property type="nucleotide sequence ID" value="NZ_QKLZ01000001.1"/>
</dbReference>
<dbReference type="AlphaFoldDB" id="A0A2Y8ZY90"/>
<evidence type="ECO:0000313" key="2">
    <source>
        <dbReference type="Proteomes" id="UP000250222"/>
    </source>
</evidence>
<dbReference type="EMBL" id="UETB01000001">
    <property type="protein sequence ID" value="SSA36536.1"/>
    <property type="molecule type" value="Genomic_DNA"/>
</dbReference>
<protein>
    <recommendedName>
        <fullName evidence="3">Sporulation related domain-containing protein</fullName>
    </recommendedName>
</protein>
<organism evidence="1 2">
    <name type="scientific">Georgenia satyanarayanai</name>
    <dbReference type="NCBI Taxonomy" id="860221"/>
    <lineage>
        <taxon>Bacteria</taxon>
        <taxon>Bacillati</taxon>
        <taxon>Actinomycetota</taxon>
        <taxon>Actinomycetes</taxon>
        <taxon>Micrococcales</taxon>
        <taxon>Bogoriellaceae</taxon>
        <taxon>Georgenia</taxon>
    </lineage>
</organism>
<proteinExistence type="predicted"/>
<name>A0A2Y8ZY90_9MICO</name>
<accession>A0A2Y8ZY90</accession>
<dbReference type="Proteomes" id="UP000250222">
    <property type="component" value="Unassembled WGS sequence"/>
</dbReference>
<gene>
    <name evidence="1" type="ORF">SAMN05216184_101200</name>
</gene>
<keyword evidence="2" id="KW-1185">Reference proteome</keyword>